<dbReference type="Pfam" id="PF00353">
    <property type="entry name" value="HemolysinCabind"/>
    <property type="match status" value="2"/>
</dbReference>
<comment type="subcellular location">
    <subcellularLocation>
        <location evidence="1">Secreted</location>
    </subcellularLocation>
</comment>
<dbReference type="PANTHER" id="PTHR38340:SF1">
    <property type="entry name" value="S-LAYER PROTEIN"/>
    <property type="match status" value="1"/>
</dbReference>
<dbReference type="InterPro" id="IPR050557">
    <property type="entry name" value="RTX_toxin/Mannuronan_C5-epim"/>
</dbReference>
<organism evidence="4 5">
    <name type="scientific">Fuscovulum blasticum DSM 2131</name>
    <dbReference type="NCBI Taxonomy" id="1188250"/>
    <lineage>
        <taxon>Bacteria</taxon>
        <taxon>Pseudomonadati</taxon>
        <taxon>Pseudomonadota</taxon>
        <taxon>Alphaproteobacteria</taxon>
        <taxon>Rhodobacterales</taxon>
        <taxon>Paracoccaceae</taxon>
        <taxon>Pseudogemmobacter</taxon>
    </lineage>
</organism>
<dbReference type="EMBL" id="PZKE01000044">
    <property type="protein sequence ID" value="PTE12608.1"/>
    <property type="molecule type" value="Genomic_DNA"/>
</dbReference>
<protein>
    <recommendedName>
        <fullName evidence="3">Hedgehog/Intein (Hint) domain-containing protein</fullName>
    </recommendedName>
</protein>
<keyword evidence="5" id="KW-1185">Reference proteome</keyword>
<dbReference type="GO" id="GO:0005509">
    <property type="term" value="F:calcium ion binding"/>
    <property type="evidence" value="ECO:0007669"/>
    <property type="project" value="InterPro"/>
</dbReference>
<evidence type="ECO:0000256" key="2">
    <source>
        <dbReference type="ARBA" id="ARBA00022525"/>
    </source>
</evidence>
<proteinExistence type="predicted"/>
<comment type="caution">
    <text evidence="4">The sequence shown here is derived from an EMBL/GenBank/DDBJ whole genome shotgun (WGS) entry which is preliminary data.</text>
</comment>
<name>A0A2T4J451_FUSBL</name>
<dbReference type="InterPro" id="IPR001343">
    <property type="entry name" value="Hemolysn_Ca-bd"/>
</dbReference>
<evidence type="ECO:0000259" key="3">
    <source>
        <dbReference type="Pfam" id="PF13403"/>
    </source>
</evidence>
<dbReference type="Pfam" id="PF13403">
    <property type="entry name" value="Hint_2"/>
    <property type="match status" value="1"/>
</dbReference>
<dbReference type="GO" id="GO:0005576">
    <property type="term" value="C:extracellular region"/>
    <property type="evidence" value="ECO:0007669"/>
    <property type="project" value="UniProtKB-SubCell"/>
</dbReference>
<dbReference type="SUPFAM" id="SSF51294">
    <property type="entry name" value="Hedgehog/intein (Hint) domain"/>
    <property type="match status" value="1"/>
</dbReference>
<sequence length="509" mass="53419">MRLATSMSRPMGQTGRVFTPFPRRQRPLRAARGRVPVTFVPGSSASSGDLWFGATSPTESTLSEASPDTNDLLFGGDGNDLIFGGNAADTIHGDNHNDTLHGDVGNDVLYGGDGADAAYGGDGNDLVLGEANNDSLYGDAGEDTLDGGVGNDIAYGGANNDVITGGAGSDHLYGDAGNDLLNGSGGGADTLTGGTGDDLFVLSGGAGDSVFLSDFGAGETAGANITQTDNDFVDLTPWYNDSTLALYNSTYGTSFTNPLQAMQHDAATSTPGTLNFIAFQGGPTVTFTLVGSGVMDTEHTGVPCFTRGTMIETARGDVAIEDLRRGDLVRTADHGLQPIRWIGSRRLAAGDLAANPKLRPIRIRAGALGRGLPLQDVVVSPQHRVLVSSKVAERMFGEREVLVPARHLLLINGIDVAEEMAAVEYFHILFDRHQIVFAAGAPMESLFTGPEALKSVGPEARREIFEIFPELETLDATALPQPARPIQSGRIARKLAARHVQNGMTLIGH</sequence>
<evidence type="ECO:0000313" key="5">
    <source>
        <dbReference type="Proteomes" id="UP000241362"/>
    </source>
</evidence>
<evidence type="ECO:0000256" key="1">
    <source>
        <dbReference type="ARBA" id="ARBA00004613"/>
    </source>
</evidence>
<dbReference type="SUPFAM" id="SSF51120">
    <property type="entry name" value="beta-Roll"/>
    <property type="match status" value="1"/>
</dbReference>
<dbReference type="InterPro" id="IPR011049">
    <property type="entry name" value="Serralysin-like_metalloprot_C"/>
</dbReference>
<dbReference type="Proteomes" id="UP000241362">
    <property type="component" value="Unassembled WGS sequence"/>
</dbReference>
<dbReference type="PRINTS" id="PR00313">
    <property type="entry name" value="CABNDNGRPT"/>
</dbReference>
<reference evidence="4 5" key="1">
    <citation type="submission" date="2018-03" db="EMBL/GenBank/DDBJ databases">
        <title>Rhodobacter blasticus.</title>
        <authorList>
            <person name="Meyer T.E."/>
            <person name="Miller S."/>
            <person name="Lodha T."/>
            <person name="Gandham S."/>
            <person name="Chintalapati S."/>
            <person name="Chintalapati V.R."/>
        </authorList>
    </citation>
    <scope>NUCLEOTIDE SEQUENCE [LARGE SCALE GENOMIC DNA]</scope>
    <source>
        <strain evidence="4 5">DSM 2131</strain>
    </source>
</reference>
<dbReference type="PANTHER" id="PTHR38340">
    <property type="entry name" value="S-LAYER PROTEIN"/>
    <property type="match status" value="1"/>
</dbReference>
<evidence type="ECO:0000313" key="4">
    <source>
        <dbReference type="EMBL" id="PTE12608.1"/>
    </source>
</evidence>
<dbReference type="Gene3D" id="2.150.10.10">
    <property type="entry name" value="Serralysin-like metalloprotease, C-terminal"/>
    <property type="match status" value="3"/>
</dbReference>
<dbReference type="AlphaFoldDB" id="A0A2T4J451"/>
<accession>A0A2T4J451</accession>
<keyword evidence="2" id="KW-0964">Secreted</keyword>
<gene>
    <name evidence="4" type="ORF">C5F44_17510</name>
</gene>
<dbReference type="InterPro" id="IPR036844">
    <property type="entry name" value="Hint_dom_sf"/>
</dbReference>
<dbReference type="Gene3D" id="2.170.16.10">
    <property type="entry name" value="Hedgehog/Intein (Hint) domain"/>
    <property type="match status" value="1"/>
</dbReference>
<feature type="domain" description="Hedgehog/Intein (Hint)" evidence="3">
    <location>
        <begin position="303"/>
        <end position="449"/>
    </location>
</feature>
<dbReference type="InterPro" id="IPR028992">
    <property type="entry name" value="Hedgehog/Intein_dom"/>
</dbReference>